<protein>
    <submittedName>
        <fullName evidence="3">Uncharacterized protein</fullName>
    </submittedName>
</protein>
<keyword evidence="4" id="KW-1185">Reference proteome</keyword>
<dbReference type="PaxDb" id="5691-EAN76477"/>
<feature type="compositionally biased region" description="Polar residues" evidence="1">
    <location>
        <begin position="1"/>
        <end position="20"/>
    </location>
</feature>
<organism evidence="4">
    <name type="scientific">Trypanosoma brucei brucei (strain 927/4 GUTat10.1)</name>
    <dbReference type="NCBI Taxonomy" id="185431"/>
    <lineage>
        <taxon>Eukaryota</taxon>
        <taxon>Discoba</taxon>
        <taxon>Euglenozoa</taxon>
        <taxon>Kinetoplastea</taxon>
        <taxon>Metakinetoplastina</taxon>
        <taxon>Trypanosomatida</taxon>
        <taxon>Trypanosomatidae</taxon>
        <taxon>Trypanosoma</taxon>
    </lineage>
</organism>
<reference evidence="3 4" key="2">
    <citation type="journal article" date="2005" name="Science">
        <title>The genome of the African trypanosome Trypanosoma brucei.</title>
        <authorList>
            <person name="Berriman M."/>
            <person name="Ghedin E."/>
            <person name="Hertz-Fowler C."/>
            <person name="Blandin G."/>
            <person name="Renauld H."/>
            <person name="Bartholomeu D.C."/>
            <person name="Lennard N.J."/>
            <person name="Caler E."/>
            <person name="Hamlin N.E."/>
            <person name="Haas B."/>
            <person name="Bohme U."/>
            <person name="Hannick L."/>
            <person name="Aslett M.A."/>
            <person name="Shallom J."/>
            <person name="Marcello L."/>
            <person name="Hou L."/>
            <person name="Wickstead B."/>
            <person name="Alsmark U.C."/>
            <person name="Arrowsmith C."/>
            <person name="Atkin R.J."/>
            <person name="Barron A.J."/>
            <person name="Bringaud F."/>
            <person name="Brooks K."/>
            <person name="Carrington M."/>
            <person name="Cherevach I."/>
            <person name="Chillingworth T.J."/>
            <person name="Churcher C."/>
            <person name="Clark L.N."/>
            <person name="Corton C.H."/>
            <person name="Cronin A."/>
            <person name="Davies R.M."/>
            <person name="Doggett J."/>
            <person name="Djikeng A."/>
            <person name="Feldblyum T."/>
            <person name="Field M.C."/>
            <person name="Fraser A."/>
            <person name="Goodhead I."/>
            <person name="Hance Z."/>
            <person name="Harper D."/>
            <person name="Harris B.R."/>
            <person name="Hauser H."/>
            <person name="Hostetler J."/>
            <person name="Ivens A."/>
            <person name="Jagels K."/>
            <person name="Johnson D."/>
            <person name="Johnson J."/>
            <person name="Jones K."/>
            <person name="Kerhornou A.X."/>
            <person name="Koo H."/>
            <person name="Larke N."/>
            <person name="Landfear S."/>
            <person name="Larkin C."/>
            <person name="Leech V."/>
            <person name="Line A."/>
            <person name="Lord A."/>
            <person name="Macleod A."/>
            <person name="Mooney P.J."/>
            <person name="Moule S."/>
            <person name="Martin D.M."/>
            <person name="Morgan G.W."/>
            <person name="Mungall K."/>
            <person name="Norbertczak H."/>
            <person name="Ormond D."/>
            <person name="Pai G."/>
            <person name="Peacock C.S."/>
            <person name="Peterson J."/>
            <person name="Quail M.A."/>
            <person name="Rabbinowitsch E."/>
            <person name="Rajandream M.A."/>
            <person name="Reitter C."/>
            <person name="Salzberg S.L."/>
            <person name="Sanders M."/>
            <person name="Schobel S."/>
            <person name="Sharp S."/>
            <person name="Simmonds M."/>
            <person name="Simpson A.J."/>
            <person name="Tallon L."/>
            <person name="Turner C.M."/>
            <person name="Tait A."/>
            <person name="Tivey A.R."/>
            <person name="Van Aken S."/>
            <person name="Walker D."/>
            <person name="Wanless D."/>
            <person name="Wang S."/>
            <person name="White B."/>
            <person name="White O."/>
            <person name="Whitehead S."/>
            <person name="Woodward J."/>
            <person name="Wortman J."/>
            <person name="Adams M.D."/>
            <person name="Embley T.M."/>
            <person name="Gull K."/>
            <person name="Ullu E."/>
            <person name="Barry J.D."/>
            <person name="Fairlamb A.H."/>
            <person name="Opperdoes F."/>
            <person name="Barrell B.G."/>
            <person name="Donelson J.E."/>
            <person name="Hall N."/>
            <person name="Fraser C.M."/>
            <person name="Melville S.E."/>
            <person name="El-Sayed N.M."/>
        </authorList>
    </citation>
    <scope>NUCLEOTIDE SEQUENCE [LARGE SCALE GENOMIC DNA]</scope>
    <source>
        <strain evidence="3 4">927/4 GUTat10.1</strain>
    </source>
</reference>
<dbReference type="KEGG" id="tbr:Tb09.160.2500"/>
<evidence type="ECO:0000313" key="2">
    <source>
        <dbReference type="EMBL" id="EAN76477.1"/>
    </source>
</evidence>
<dbReference type="Proteomes" id="UP000008524">
    <property type="component" value="Chromosome 9"/>
</dbReference>
<evidence type="ECO:0000313" key="3">
    <source>
        <dbReference type="EMBL" id="EAN76482.1"/>
    </source>
</evidence>
<dbReference type="RefSeq" id="XP_803699.1">
    <property type="nucleotide sequence ID" value="XM_798606.1"/>
</dbReference>
<gene>
    <name evidence="2" type="ORF">Tb09.160.2500</name>
    <name evidence="3" type="ORF">Tb09.160.2560</name>
</gene>
<sequence length="48" mass="5298">MTLLQDTNTENAFTTRSSRSGEGVGEPVVTQLTEVKYSMPPHLTRCIT</sequence>
<name>Q38FD8_TRYB2</name>
<dbReference type="KEGG" id="tbr:Tb09.160.2560"/>
<dbReference type="GeneID" id="3660270"/>
<feature type="region of interest" description="Disordered" evidence="1">
    <location>
        <begin position="1"/>
        <end position="26"/>
    </location>
</feature>
<evidence type="ECO:0000256" key="1">
    <source>
        <dbReference type="SAM" id="MobiDB-lite"/>
    </source>
</evidence>
<accession>Q38FD8</accession>
<reference evidence="3" key="1">
    <citation type="journal article" date="2005" name="Science">
        <title>Comparative genomics of trypanosomatid parasitic protozoa.</title>
        <authorList>
            <person name="El-Sayed N.M."/>
            <person name="Myler P.J."/>
            <person name="Blandin G."/>
            <person name="Berriman M."/>
            <person name="Crabtree J."/>
            <person name="Aggarwal G."/>
            <person name="Caler E."/>
            <person name="Renauld H."/>
            <person name="Worthey E.A."/>
            <person name="Hertz-Fowler C."/>
            <person name="Ghedin E."/>
            <person name="Peacock C."/>
            <person name="Bartholomeu D.C."/>
            <person name="Haas B.J."/>
            <person name="Tran A.N."/>
            <person name="Wortman J.R."/>
            <person name="Alsmark U.C."/>
            <person name="Angiuoli S."/>
            <person name="Anupama A."/>
            <person name="Badger J."/>
            <person name="Bringaud F."/>
            <person name="Cadag E."/>
            <person name="Carlton J.M."/>
            <person name="Cerqueira G.C."/>
            <person name="Creasy T."/>
            <person name="Delcher A.L."/>
            <person name="Djikeng A."/>
            <person name="Embley T.M."/>
            <person name="Hauser C."/>
            <person name="Ivens A.C."/>
            <person name="Kummerfeld S.K."/>
            <person name="Pereira-Leal J.B."/>
            <person name="Nilsson D."/>
            <person name="Peterson J."/>
            <person name="Salzberg S.L."/>
            <person name="Shallom J."/>
            <person name="Silva J.C."/>
            <person name="Sundaram J."/>
            <person name="Westenberger S."/>
            <person name="White O."/>
            <person name="Melville S.E."/>
            <person name="Donelson J.E."/>
            <person name="Andersson B."/>
            <person name="Stuart K.D."/>
            <person name="Hall N."/>
        </authorList>
    </citation>
    <scope>NUCLEOTIDE SEQUENCE</scope>
    <source>
        <strain evidence="3">927/4 GUTat10.1</strain>
    </source>
</reference>
<dbReference type="AlphaFoldDB" id="Q38FD8"/>
<dbReference type="InParanoid" id="Q38FD8"/>
<dbReference type="RefSeq" id="XP_803694.1">
    <property type="nucleotide sequence ID" value="XM_798601.1"/>
</dbReference>
<proteinExistence type="predicted"/>
<dbReference type="EMBL" id="CM000207">
    <property type="protein sequence ID" value="EAN76477.1"/>
    <property type="molecule type" value="Genomic_DNA"/>
</dbReference>
<dbReference type="EMBL" id="CM000207">
    <property type="protein sequence ID" value="EAN76482.1"/>
    <property type="molecule type" value="Genomic_DNA"/>
</dbReference>
<dbReference type="GeneID" id="3660265"/>
<evidence type="ECO:0000313" key="4">
    <source>
        <dbReference type="Proteomes" id="UP000008524"/>
    </source>
</evidence>